<dbReference type="InterPro" id="IPR016047">
    <property type="entry name" value="M23ase_b-sheet_dom"/>
</dbReference>
<dbReference type="SUPFAM" id="SSF51261">
    <property type="entry name" value="Duplicated hybrid motif"/>
    <property type="match status" value="1"/>
</dbReference>
<dbReference type="Gene3D" id="2.70.70.10">
    <property type="entry name" value="Glucose Permease (Domain IIA)"/>
    <property type="match status" value="1"/>
</dbReference>
<dbReference type="CDD" id="cd03402">
    <property type="entry name" value="SPFH_like_u2"/>
    <property type="match status" value="1"/>
</dbReference>
<comment type="subcellular location">
    <subcellularLocation>
        <location evidence="1">Mitochondrion</location>
    </subcellularLocation>
</comment>
<dbReference type="GO" id="GO:0005739">
    <property type="term" value="C:mitochondrion"/>
    <property type="evidence" value="ECO:0007669"/>
    <property type="project" value="UniProtKB-SubCell"/>
</dbReference>
<dbReference type="Gene3D" id="1.10.10.200">
    <property type="match status" value="1"/>
</dbReference>
<keyword evidence="9" id="KW-1185">Reference proteome</keyword>
<sequence>MAGHSQFSNIKHRKGTQDAKRSQKFTKLIREITVAAKQGLPDPELNPRLRSAIFAARKENLPKDKIETAIKNATGNVAGENYEEIQYEGHGPSGTALIVHALTNNRNRTASEVRYIFSRKGGNLGETGSVSYLFDHVGLIVYKAEGVNFDDLFSHGIELEVLNVEENDKEGLHVITCEIKDFGKVRDAFYAKFGEPELARLSWQPKDLIEISDKELIDKLSALVEELEDNDDVQYVEAYATETSTDLAQPFQHGIRKKKATLTTESDGKLLFISSDIKSSFFDTEGLAPNTVVKLINIYKDFGVDFKKDIVPKSKLEVLFERSLSNQKTEEKILYASLTINKKAISLYHYKSQDGKEKYFNKEGISLKNDEIFANPLNGDYRISSKFGNRKHPVRGKIAFHKGVDYAAKPGTPIYAAAEGVVEYIGKNGGYGNYIKIKHKNEYSTCYAHISRFSGDIKLGSKVKQGQVIAYVGSTGVATGPHLHYEVIYNGKHIDPLTIAHKTEVKLPDHELREFKLFNINTEKIKVNDANGSPIEISAVIVWRVNSPAKAYYNVNNYHEFVFVQSDSVIRELASNYPYDSESDEESLRKNSDKISDELRSMLQQRLDIAGIEITEARISHLAYSSEIAQAMLRRQQAHAITSARRHIVQNAIGIVEEVIAHFEKNKSLQLDGKQKVQLINNLLVALISEQDAQPTISLDNN</sequence>
<dbReference type="HAMAP" id="MF_00693">
    <property type="entry name" value="Transcrip_reg_TACO1"/>
    <property type="match status" value="1"/>
</dbReference>
<dbReference type="Gene3D" id="3.30.479.30">
    <property type="entry name" value="Band 7 domain"/>
    <property type="match status" value="1"/>
</dbReference>
<feature type="domain" description="TACO1/YebC-like N-terminal" evidence="7">
    <location>
        <begin position="5"/>
        <end position="76"/>
    </location>
</feature>
<dbReference type="InterPro" id="IPR017856">
    <property type="entry name" value="Integrase-like_N"/>
</dbReference>
<dbReference type="Proteomes" id="UP000078200">
    <property type="component" value="Unassembled WGS sequence"/>
</dbReference>
<dbReference type="InterPro" id="IPR049083">
    <property type="entry name" value="TACO1_YebC_N"/>
</dbReference>
<dbReference type="NCBIfam" id="TIGR01033">
    <property type="entry name" value="YebC/PmpR family DNA-binding transcriptional regulator"/>
    <property type="match status" value="1"/>
</dbReference>
<dbReference type="AlphaFoldDB" id="A0A1A9VKA9"/>
<feature type="domain" description="TACO1/YebC-like second and third" evidence="6">
    <location>
        <begin position="82"/>
        <end position="236"/>
    </location>
</feature>
<proteinExistence type="inferred from homology"/>
<evidence type="ECO:0000313" key="9">
    <source>
        <dbReference type="Proteomes" id="UP000078200"/>
    </source>
</evidence>
<dbReference type="InterPro" id="IPR026564">
    <property type="entry name" value="Transcrip_reg_TACO1-like_dom3"/>
</dbReference>
<protein>
    <recommendedName>
        <fullName evidence="10">Peptidase M23 domain-containing protein</fullName>
    </recommendedName>
</protein>
<evidence type="ECO:0000256" key="3">
    <source>
        <dbReference type="ARBA" id="ARBA00022490"/>
    </source>
</evidence>
<dbReference type="STRING" id="7395.A0A1A9VKA9"/>
<evidence type="ECO:0000256" key="1">
    <source>
        <dbReference type="ARBA" id="ARBA00004173"/>
    </source>
</evidence>
<evidence type="ECO:0000256" key="2">
    <source>
        <dbReference type="ARBA" id="ARBA00008724"/>
    </source>
</evidence>
<dbReference type="Pfam" id="PF01709">
    <property type="entry name" value="Transcrip_reg"/>
    <property type="match status" value="1"/>
</dbReference>
<feature type="domain" description="M23ase beta-sheet core" evidence="5">
    <location>
        <begin position="400"/>
        <end position="496"/>
    </location>
</feature>
<organism evidence="8 9">
    <name type="scientific">Glossina austeni</name>
    <name type="common">Savannah tsetse fly</name>
    <dbReference type="NCBI Taxonomy" id="7395"/>
    <lineage>
        <taxon>Eukaryota</taxon>
        <taxon>Metazoa</taxon>
        <taxon>Ecdysozoa</taxon>
        <taxon>Arthropoda</taxon>
        <taxon>Hexapoda</taxon>
        <taxon>Insecta</taxon>
        <taxon>Pterygota</taxon>
        <taxon>Neoptera</taxon>
        <taxon>Endopterygota</taxon>
        <taxon>Diptera</taxon>
        <taxon>Brachycera</taxon>
        <taxon>Muscomorpha</taxon>
        <taxon>Hippoboscoidea</taxon>
        <taxon>Glossinidae</taxon>
        <taxon>Glossina</taxon>
    </lineage>
</organism>
<reference evidence="8" key="1">
    <citation type="submission" date="2020-05" db="UniProtKB">
        <authorList>
            <consortium name="EnsemblMetazoa"/>
        </authorList>
    </citation>
    <scope>IDENTIFICATION</scope>
    <source>
        <strain evidence="8">TTRI</strain>
    </source>
</reference>
<dbReference type="NCBIfam" id="NF009044">
    <property type="entry name" value="PRK12378.1"/>
    <property type="match status" value="1"/>
</dbReference>
<evidence type="ECO:0000259" key="6">
    <source>
        <dbReference type="Pfam" id="PF01709"/>
    </source>
</evidence>
<dbReference type="PANTHER" id="PTHR12532:SF11">
    <property type="match status" value="1"/>
</dbReference>
<dbReference type="InterPro" id="IPR002876">
    <property type="entry name" value="Transcrip_reg_TACO1-like"/>
</dbReference>
<dbReference type="InterPro" id="IPR011055">
    <property type="entry name" value="Dup_hybrid_motif"/>
</dbReference>
<keyword evidence="3" id="KW-0963">Cytoplasm</keyword>
<name>A0A1A9VKA9_GLOAU</name>
<accession>A0A1A9VKA9</accession>
<comment type="similarity">
    <text evidence="2">Belongs to the TACO1 family.</text>
</comment>
<dbReference type="EnsemblMetazoa" id="GAUT039707-RA">
    <property type="protein sequence ID" value="GAUT039707-PA"/>
    <property type="gene ID" value="GAUT039707"/>
</dbReference>
<dbReference type="InterPro" id="IPR048300">
    <property type="entry name" value="TACO1_YebC-like_2nd/3rd_dom"/>
</dbReference>
<dbReference type="InterPro" id="IPR029072">
    <property type="entry name" value="YebC-like"/>
</dbReference>
<dbReference type="VEuPathDB" id="VectorBase:GAUT039707"/>
<dbReference type="FunFam" id="1.10.10.200:FF:000002">
    <property type="entry name" value="Probable transcriptional regulatory protein CLM62_37755"/>
    <property type="match status" value="1"/>
</dbReference>
<dbReference type="CDD" id="cd12797">
    <property type="entry name" value="M23_peptidase"/>
    <property type="match status" value="1"/>
</dbReference>
<evidence type="ECO:0008006" key="10">
    <source>
        <dbReference type="Google" id="ProtNLM"/>
    </source>
</evidence>
<evidence type="ECO:0000313" key="8">
    <source>
        <dbReference type="EnsemblMetazoa" id="GAUT039707-PA"/>
    </source>
</evidence>
<evidence type="ECO:0000256" key="4">
    <source>
        <dbReference type="SAM" id="MobiDB-lite"/>
    </source>
</evidence>
<dbReference type="SUPFAM" id="SSF117892">
    <property type="entry name" value="Band 7/SPFH domain"/>
    <property type="match status" value="1"/>
</dbReference>
<dbReference type="InterPro" id="IPR036013">
    <property type="entry name" value="Band_7/SPFH_dom_sf"/>
</dbReference>
<dbReference type="Gene3D" id="3.30.70.980">
    <property type="match status" value="2"/>
</dbReference>
<dbReference type="Pfam" id="PF20772">
    <property type="entry name" value="TACO1_YebC_N"/>
    <property type="match status" value="1"/>
</dbReference>
<evidence type="ECO:0000259" key="5">
    <source>
        <dbReference type="Pfam" id="PF01551"/>
    </source>
</evidence>
<dbReference type="PANTHER" id="PTHR12532">
    <property type="entry name" value="TRANSLATIONAL ACTIVATOR OF CYTOCHROME C OXIDASE 1"/>
    <property type="match status" value="1"/>
</dbReference>
<feature type="region of interest" description="Disordered" evidence="4">
    <location>
        <begin position="1"/>
        <end position="23"/>
    </location>
</feature>
<dbReference type="Pfam" id="PF01551">
    <property type="entry name" value="Peptidase_M23"/>
    <property type="match status" value="1"/>
</dbReference>
<dbReference type="Gene3D" id="3.10.450.350">
    <property type="match status" value="1"/>
</dbReference>
<evidence type="ECO:0000259" key="7">
    <source>
        <dbReference type="Pfam" id="PF20772"/>
    </source>
</evidence>
<dbReference type="SUPFAM" id="SSF75625">
    <property type="entry name" value="YebC-like"/>
    <property type="match status" value="1"/>
</dbReference>
<dbReference type="NCBIfam" id="NF001030">
    <property type="entry name" value="PRK00110.1"/>
    <property type="match status" value="1"/>
</dbReference>